<dbReference type="Gene3D" id="1.10.10.10">
    <property type="entry name" value="Winged helix-like DNA-binding domain superfamily/Winged helix DNA-binding domain"/>
    <property type="match status" value="2"/>
</dbReference>
<dbReference type="InterPro" id="IPR019888">
    <property type="entry name" value="Tscrpt_reg_AsnC-like"/>
</dbReference>
<feature type="domain" description="Transcription regulator AsnC/Lrp ligand binding" evidence="4">
    <location>
        <begin position="70"/>
        <end position="135"/>
    </location>
</feature>
<dbReference type="Pfam" id="PF13404">
    <property type="entry name" value="HTH_AsnC-type"/>
    <property type="match status" value="2"/>
</dbReference>
<dbReference type="SUPFAM" id="SSF46785">
    <property type="entry name" value="Winged helix' DNA-binding domain"/>
    <property type="match status" value="2"/>
</dbReference>
<dbReference type="EMBL" id="JANFNG010000013">
    <property type="protein sequence ID" value="MCQ4082379.1"/>
    <property type="molecule type" value="Genomic_DNA"/>
</dbReference>
<evidence type="ECO:0000256" key="1">
    <source>
        <dbReference type="ARBA" id="ARBA00023015"/>
    </source>
</evidence>
<dbReference type="PANTHER" id="PTHR30154">
    <property type="entry name" value="LEUCINE-RESPONSIVE REGULATORY PROTEIN"/>
    <property type="match status" value="1"/>
</dbReference>
<evidence type="ECO:0000259" key="4">
    <source>
        <dbReference type="Pfam" id="PF01037"/>
    </source>
</evidence>
<evidence type="ECO:0000256" key="2">
    <source>
        <dbReference type="ARBA" id="ARBA00023125"/>
    </source>
</evidence>
<feature type="domain" description="HTH asnC-type" evidence="5">
    <location>
        <begin position="177"/>
        <end position="212"/>
    </location>
</feature>
<dbReference type="PRINTS" id="PR00033">
    <property type="entry name" value="HTHASNC"/>
</dbReference>
<gene>
    <name evidence="6" type="ORF">NGB36_17675</name>
</gene>
<dbReference type="Proteomes" id="UP001057702">
    <property type="component" value="Unassembled WGS sequence"/>
</dbReference>
<keyword evidence="7" id="KW-1185">Reference proteome</keyword>
<dbReference type="InterPro" id="IPR036388">
    <property type="entry name" value="WH-like_DNA-bd_sf"/>
</dbReference>
<evidence type="ECO:0000259" key="5">
    <source>
        <dbReference type="Pfam" id="PF13404"/>
    </source>
</evidence>
<dbReference type="SMART" id="SM00344">
    <property type="entry name" value="HTH_ASNC"/>
    <property type="match status" value="2"/>
</dbReference>
<dbReference type="Gene3D" id="3.30.70.920">
    <property type="match status" value="2"/>
</dbReference>
<evidence type="ECO:0000313" key="7">
    <source>
        <dbReference type="Proteomes" id="UP001057702"/>
    </source>
</evidence>
<organism evidence="6 7">
    <name type="scientific">Streptomyces humicola</name>
    <dbReference type="NCBI Taxonomy" id="2953240"/>
    <lineage>
        <taxon>Bacteria</taxon>
        <taxon>Bacillati</taxon>
        <taxon>Actinomycetota</taxon>
        <taxon>Actinomycetes</taxon>
        <taxon>Kitasatosporales</taxon>
        <taxon>Streptomycetaceae</taxon>
        <taxon>Streptomyces</taxon>
    </lineage>
</organism>
<dbReference type="Pfam" id="PF01037">
    <property type="entry name" value="AsnC_trans_reg"/>
    <property type="match status" value="1"/>
</dbReference>
<dbReference type="PANTHER" id="PTHR30154:SF34">
    <property type="entry name" value="TRANSCRIPTIONAL REGULATOR AZLB"/>
    <property type="match status" value="1"/>
</dbReference>
<name>A0ABT1PXI2_9ACTN</name>
<dbReference type="InterPro" id="IPR036390">
    <property type="entry name" value="WH_DNA-bd_sf"/>
</dbReference>
<feature type="domain" description="HTH asnC-type" evidence="5">
    <location>
        <begin position="2"/>
        <end position="42"/>
    </location>
</feature>
<sequence>MLDELDLALVNAMQMRPRAPWSLLGETLGVSPVTAARRWQRLSEAGIAWVTAYGGPFTWERWCTAFLQLDCSTGRTARIAAIVAEDPHVLTVEHVADGCDLYLVTVFTDVTQLHRYIHQRLGRIEGINAVRSHLATHIYSEANGWRLGSLDASQRRHLRDGTPPAAGPAAEIRPEERELLVRLSTDGRMEQAALASATGLSASTVRRRLDRMIASDTIRFRCEIAAPHAARPVLVTYRATVPADRLDLVGHAVARLPEVRLATAVTGARNLVVVVWLRSVADSQRFESLLLHKFPELGVRERAVTLHTSKRMGRILDEQGRAVRAVPMDLWRDPVSP</sequence>
<dbReference type="SUPFAM" id="SSF54909">
    <property type="entry name" value="Dimeric alpha+beta barrel"/>
    <property type="match status" value="2"/>
</dbReference>
<evidence type="ECO:0000256" key="3">
    <source>
        <dbReference type="ARBA" id="ARBA00023163"/>
    </source>
</evidence>
<dbReference type="InterPro" id="IPR000485">
    <property type="entry name" value="AsnC-type_HTH_dom"/>
</dbReference>
<keyword evidence="3" id="KW-0804">Transcription</keyword>
<accession>A0ABT1PXI2</accession>
<evidence type="ECO:0000313" key="6">
    <source>
        <dbReference type="EMBL" id="MCQ4082379.1"/>
    </source>
</evidence>
<keyword evidence="2" id="KW-0238">DNA-binding</keyword>
<keyword evidence="1" id="KW-0805">Transcription regulation</keyword>
<dbReference type="RefSeq" id="WP_255921292.1">
    <property type="nucleotide sequence ID" value="NZ_JANFNG010000013.1"/>
</dbReference>
<dbReference type="InterPro" id="IPR011008">
    <property type="entry name" value="Dimeric_a/b-barrel"/>
</dbReference>
<comment type="caution">
    <text evidence="6">The sequence shown here is derived from an EMBL/GenBank/DDBJ whole genome shotgun (WGS) entry which is preliminary data.</text>
</comment>
<dbReference type="InterPro" id="IPR019887">
    <property type="entry name" value="Tscrpt_reg_AsnC/Lrp_C"/>
</dbReference>
<protein>
    <submittedName>
        <fullName evidence="6">Lrp/AsnC family transcriptional regulator</fullName>
    </submittedName>
</protein>
<reference evidence="6" key="1">
    <citation type="submission" date="2022-06" db="EMBL/GenBank/DDBJ databases">
        <title>Draft genome sequence of Streptomyces sp. RB6PN25 isolated from peat swamp forest in Thailand.</title>
        <authorList>
            <person name="Duangmal K."/>
            <person name="Klaysubun C."/>
        </authorList>
    </citation>
    <scope>NUCLEOTIDE SEQUENCE</scope>
    <source>
        <strain evidence="6">RB6PN25</strain>
    </source>
</reference>
<proteinExistence type="predicted"/>